<dbReference type="InterPro" id="IPR036864">
    <property type="entry name" value="Zn2-C6_fun-type_DNA-bd_sf"/>
</dbReference>
<feature type="compositionally biased region" description="Low complexity" evidence="5">
    <location>
        <begin position="60"/>
        <end position="73"/>
    </location>
</feature>
<dbReference type="GO" id="GO:0009893">
    <property type="term" value="P:positive regulation of metabolic process"/>
    <property type="evidence" value="ECO:0007669"/>
    <property type="project" value="UniProtKB-ARBA"/>
</dbReference>
<evidence type="ECO:0000256" key="1">
    <source>
        <dbReference type="ARBA" id="ARBA00023015"/>
    </source>
</evidence>
<dbReference type="OrthoDB" id="5126878at2759"/>
<evidence type="ECO:0000313" key="7">
    <source>
        <dbReference type="EMBL" id="KAB8071166.1"/>
    </source>
</evidence>
<reference evidence="7 8" key="1">
    <citation type="submission" date="2019-04" db="EMBL/GenBank/DDBJ databases">
        <title>Friends and foes A comparative genomics study of 23 Aspergillus species from section Flavi.</title>
        <authorList>
            <consortium name="DOE Joint Genome Institute"/>
            <person name="Kjaerbolling I."/>
            <person name="Vesth T."/>
            <person name="Frisvad J.C."/>
            <person name="Nybo J.L."/>
            <person name="Theobald S."/>
            <person name="Kildgaard S."/>
            <person name="Isbrandt T."/>
            <person name="Kuo A."/>
            <person name="Sato A."/>
            <person name="Lyhne E.K."/>
            <person name="Kogle M.E."/>
            <person name="Wiebenga A."/>
            <person name="Kun R.S."/>
            <person name="Lubbers R.J."/>
            <person name="Makela M.R."/>
            <person name="Barry K."/>
            <person name="Chovatia M."/>
            <person name="Clum A."/>
            <person name="Daum C."/>
            <person name="Haridas S."/>
            <person name="He G."/>
            <person name="LaButti K."/>
            <person name="Lipzen A."/>
            <person name="Mondo S."/>
            <person name="Riley R."/>
            <person name="Salamov A."/>
            <person name="Simmons B.A."/>
            <person name="Magnuson J.K."/>
            <person name="Henrissat B."/>
            <person name="Mortensen U.H."/>
            <person name="Larsen T.O."/>
            <person name="Devries R.P."/>
            <person name="Grigoriev I.V."/>
            <person name="Machida M."/>
            <person name="Baker S.E."/>
            <person name="Andersen M.R."/>
        </authorList>
    </citation>
    <scope>NUCLEOTIDE SEQUENCE [LARGE SCALE GENOMIC DNA]</scope>
    <source>
        <strain evidence="7 8">CBS 151.66</strain>
    </source>
</reference>
<dbReference type="Proteomes" id="UP000326565">
    <property type="component" value="Unassembled WGS sequence"/>
</dbReference>
<dbReference type="PROSITE" id="PS50048">
    <property type="entry name" value="ZN2_CY6_FUNGAL_2"/>
    <property type="match status" value="1"/>
</dbReference>
<name>A0A5N5WRL4_9EURO</name>
<dbReference type="SUPFAM" id="SSF57701">
    <property type="entry name" value="Zn2/Cys6 DNA-binding domain"/>
    <property type="match status" value="1"/>
</dbReference>
<evidence type="ECO:0000256" key="3">
    <source>
        <dbReference type="ARBA" id="ARBA00023163"/>
    </source>
</evidence>
<evidence type="ECO:0000256" key="2">
    <source>
        <dbReference type="ARBA" id="ARBA00023125"/>
    </source>
</evidence>
<dbReference type="EMBL" id="ML732280">
    <property type="protein sequence ID" value="KAB8071166.1"/>
    <property type="molecule type" value="Genomic_DNA"/>
</dbReference>
<gene>
    <name evidence="7" type="ORF">BDV29DRAFT_159716</name>
</gene>
<dbReference type="AlphaFoldDB" id="A0A5N5WRL4"/>
<dbReference type="GO" id="GO:0003677">
    <property type="term" value="F:DNA binding"/>
    <property type="evidence" value="ECO:0007669"/>
    <property type="project" value="UniProtKB-KW"/>
</dbReference>
<keyword evidence="1" id="KW-0805">Transcription regulation</keyword>
<dbReference type="Pfam" id="PF00172">
    <property type="entry name" value="Zn_clus"/>
    <property type="match status" value="1"/>
</dbReference>
<evidence type="ECO:0000259" key="6">
    <source>
        <dbReference type="PROSITE" id="PS50048"/>
    </source>
</evidence>
<feature type="domain" description="Zn(2)-C6 fungal-type" evidence="6">
    <location>
        <begin position="9"/>
        <end position="37"/>
    </location>
</feature>
<dbReference type="InterPro" id="IPR053178">
    <property type="entry name" value="Osmoadaptation_assoc"/>
</dbReference>
<feature type="compositionally biased region" description="Basic and acidic residues" evidence="5">
    <location>
        <begin position="48"/>
        <end position="57"/>
    </location>
</feature>
<keyword evidence="8" id="KW-1185">Reference proteome</keyword>
<dbReference type="GO" id="GO:0000981">
    <property type="term" value="F:DNA-binding transcription factor activity, RNA polymerase II-specific"/>
    <property type="evidence" value="ECO:0007669"/>
    <property type="project" value="InterPro"/>
</dbReference>
<dbReference type="InterPro" id="IPR001138">
    <property type="entry name" value="Zn2Cys6_DnaBD"/>
</dbReference>
<protein>
    <recommendedName>
        <fullName evidence="6">Zn(2)-C6 fungal-type domain-containing protein</fullName>
    </recommendedName>
</protein>
<evidence type="ECO:0000313" key="8">
    <source>
        <dbReference type="Proteomes" id="UP000326565"/>
    </source>
</evidence>
<dbReference type="PANTHER" id="PTHR38111:SF5">
    <property type="entry name" value="TRANSCRIPTION FACTOR DOMAIN-CONTAINING PROTEIN"/>
    <property type="match status" value="1"/>
</dbReference>
<dbReference type="InterPro" id="IPR021858">
    <property type="entry name" value="Fun_TF"/>
</dbReference>
<keyword evidence="2" id="KW-0238">DNA-binding</keyword>
<dbReference type="Gene3D" id="4.10.240.10">
    <property type="entry name" value="Zn(2)-C6 fungal-type DNA-binding domain"/>
    <property type="match status" value="1"/>
</dbReference>
<dbReference type="GO" id="GO:0008270">
    <property type="term" value="F:zinc ion binding"/>
    <property type="evidence" value="ECO:0007669"/>
    <property type="project" value="InterPro"/>
</dbReference>
<dbReference type="SMART" id="SM00066">
    <property type="entry name" value="GAL4"/>
    <property type="match status" value="1"/>
</dbReference>
<sequence length="457" mass="51841">MVGVPHSTGCALCRERRIKCDQAKPQCLQCRKYRRPCPGYKRTFRFQDERPALERRHQSSLRARSSSANSNESPLQDAASTVRNNNLAIMEQATSARRGEQHSTMAAQYVVTQYTDQQPEFFLRFIYTAFQTTQDYNRFRATDHPDFTTHIISNFGRNACLDAAVCAASAVFQAQTVDASENLPYKGREAYNYALNAVSQALGDATHGSDKADMIGAIILLSIFEMRVQTLPDAWLKHVRGVQSLMEELGAEAHRFGFARACYVFFRGFLLATAFHQEQPCFLEKEEWQRLAEMIRVEDSQKPGEGAAFVDVTERIFMELVRFPRYVQEAKCEPEAQQRQQTYALSLRCRILESQRKLVALVYELKDLMRERTPNQRGPTYLLYGAENAIDLSGSIVKRLSSSVPIRISSGLHVYIEEDFIGRDASLLDCVACSMGMLGTVESTRQDELSDMTLSDF</sequence>
<dbReference type="CDD" id="cd00067">
    <property type="entry name" value="GAL4"/>
    <property type="match status" value="1"/>
</dbReference>
<accession>A0A5N5WRL4</accession>
<dbReference type="PANTHER" id="PTHR38111">
    <property type="entry name" value="ZN(2)-C6 FUNGAL-TYPE DOMAIN-CONTAINING PROTEIN-RELATED"/>
    <property type="match status" value="1"/>
</dbReference>
<dbReference type="PROSITE" id="PS00463">
    <property type="entry name" value="ZN2_CY6_FUNGAL_1"/>
    <property type="match status" value="1"/>
</dbReference>
<proteinExistence type="predicted"/>
<dbReference type="Pfam" id="PF11951">
    <property type="entry name" value="Fungal_trans_2"/>
    <property type="match status" value="1"/>
</dbReference>
<keyword evidence="3" id="KW-0804">Transcription</keyword>
<keyword evidence="4" id="KW-0539">Nucleus</keyword>
<feature type="region of interest" description="Disordered" evidence="5">
    <location>
        <begin position="48"/>
        <end position="83"/>
    </location>
</feature>
<evidence type="ECO:0000256" key="5">
    <source>
        <dbReference type="SAM" id="MobiDB-lite"/>
    </source>
</evidence>
<organism evidence="7 8">
    <name type="scientific">Aspergillus leporis</name>
    <dbReference type="NCBI Taxonomy" id="41062"/>
    <lineage>
        <taxon>Eukaryota</taxon>
        <taxon>Fungi</taxon>
        <taxon>Dikarya</taxon>
        <taxon>Ascomycota</taxon>
        <taxon>Pezizomycotina</taxon>
        <taxon>Eurotiomycetes</taxon>
        <taxon>Eurotiomycetidae</taxon>
        <taxon>Eurotiales</taxon>
        <taxon>Aspergillaceae</taxon>
        <taxon>Aspergillus</taxon>
        <taxon>Aspergillus subgen. Circumdati</taxon>
    </lineage>
</organism>
<evidence type="ECO:0000256" key="4">
    <source>
        <dbReference type="ARBA" id="ARBA00023242"/>
    </source>
</evidence>